<evidence type="ECO:0000313" key="2">
    <source>
        <dbReference type="Proteomes" id="UP000637002"/>
    </source>
</evidence>
<protein>
    <recommendedName>
        <fullName evidence="3">Entry exclusion lipoprotein TrbK</fullName>
    </recommendedName>
</protein>
<dbReference type="EMBL" id="BMGG01000001">
    <property type="protein sequence ID" value="GGC49362.1"/>
    <property type="molecule type" value="Genomic_DNA"/>
</dbReference>
<keyword evidence="2" id="KW-1185">Reference proteome</keyword>
<comment type="caution">
    <text evidence="1">The sequence shown here is derived from an EMBL/GenBank/DDBJ whole genome shotgun (WGS) entry which is preliminary data.</text>
</comment>
<dbReference type="RefSeq" id="WP_188607580.1">
    <property type="nucleotide sequence ID" value="NZ_BMGG01000001.1"/>
</dbReference>
<dbReference type="Proteomes" id="UP000637002">
    <property type="component" value="Unassembled WGS sequence"/>
</dbReference>
<accession>A0A916TX17</accession>
<gene>
    <name evidence="1" type="ORF">GCM10010994_05640</name>
</gene>
<proteinExistence type="predicted"/>
<dbReference type="PROSITE" id="PS51257">
    <property type="entry name" value="PROKAR_LIPOPROTEIN"/>
    <property type="match status" value="1"/>
</dbReference>
<reference evidence="1" key="2">
    <citation type="submission" date="2020-09" db="EMBL/GenBank/DDBJ databases">
        <authorList>
            <person name="Sun Q."/>
            <person name="Zhou Y."/>
        </authorList>
    </citation>
    <scope>NUCLEOTIDE SEQUENCE</scope>
    <source>
        <strain evidence="1">CGMCC 1.12919</strain>
    </source>
</reference>
<reference evidence="1" key="1">
    <citation type="journal article" date="2014" name="Int. J. Syst. Evol. Microbiol.">
        <title>Complete genome sequence of Corynebacterium casei LMG S-19264T (=DSM 44701T), isolated from a smear-ripened cheese.</title>
        <authorList>
            <consortium name="US DOE Joint Genome Institute (JGI-PGF)"/>
            <person name="Walter F."/>
            <person name="Albersmeier A."/>
            <person name="Kalinowski J."/>
            <person name="Ruckert C."/>
        </authorList>
    </citation>
    <scope>NUCLEOTIDE SEQUENCE</scope>
    <source>
        <strain evidence="1">CGMCC 1.12919</strain>
    </source>
</reference>
<name>A0A916TX17_9HYPH</name>
<organism evidence="1 2">
    <name type="scientific">Chelatococcus reniformis</name>
    <dbReference type="NCBI Taxonomy" id="1494448"/>
    <lineage>
        <taxon>Bacteria</taxon>
        <taxon>Pseudomonadati</taxon>
        <taxon>Pseudomonadota</taxon>
        <taxon>Alphaproteobacteria</taxon>
        <taxon>Hyphomicrobiales</taxon>
        <taxon>Chelatococcaceae</taxon>
        <taxon>Chelatococcus</taxon>
    </lineage>
</organism>
<sequence length="70" mass="7549">MIKRILFVAAAAGLIAGCQSSGQSRQQQLAALCADPSNRAPGSDYFMECQSLYPLTNAQRAKLYQQTAPQ</sequence>
<evidence type="ECO:0000313" key="1">
    <source>
        <dbReference type="EMBL" id="GGC49362.1"/>
    </source>
</evidence>
<evidence type="ECO:0008006" key="3">
    <source>
        <dbReference type="Google" id="ProtNLM"/>
    </source>
</evidence>
<dbReference type="AlphaFoldDB" id="A0A916TX17"/>